<keyword evidence="1" id="KW-1133">Transmembrane helix</keyword>
<dbReference type="RefSeq" id="WP_201156919.1">
    <property type="nucleotide sequence ID" value="NZ_NHSD01000211.1"/>
</dbReference>
<comment type="caution">
    <text evidence="2">The sequence shown here is derived from an EMBL/GenBank/DDBJ whole genome shotgun (WGS) entry which is preliminary data.</text>
</comment>
<evidence type="ECO:0000313" key="2">
    <source>
        <dbReference type="EMBL" id="MBK5927154.1"/>
    </source>
</evidence>
<keyword evidence="3" id="KW-1185">Reference proteome</keyword>
<keyword evidence="1" id="KW-0472">Membrane</keyword>
<dbReference type="AlphaFoldDB" id="A0A934TJC0"/>
<feature type="transmembrane region" description="Helical" evidence="1">
    <location>
        <begin position="211"/>
        <end position="231"/>
    </location>
</feature>
<name>A0A934TJC0_9RHOB</name>
<reference evidence="2" key="1">
    <citation type="submission" date="2017-05" db="EMBL/GenBank/DDBJ databases">
        <authorList>
            <person name="Imhoff J.F."/>
            <person name="Rahn T."/>
            <person name="Kuenzel S."/>
            <person name="Neulinger S.C."/>
        </authorList>
    </citation>
    <scope>NUCLEOTIDE SEQUENCE</scope>
    <source>
        <strain evidence="2">LMG 28126</strain>
    </source>
</reference>
<feature type="transmembrane region" description="Helical" evidence="1">
    <location>
        <begin position="101"/>
        <end position="121"/>
    </location>
</feature>
<protein>
    <submittedName>
        <fullName evidence="2">Uncharacterized protein</fullName>
    </submittedName>
</protein>
<dbReference type="Proteomes" id="UP000706333">
    <property type="component" value="Unassembled WGS sequence"/>
</dbReference>
<gene>
    <name evidence="2" type="ORF">CCR87_07340</name>
</gene>
<proteinExistence type="predicted"/>
<dbReference type="EMBL" id="NHSD01000211">
    <property type="protein sequence ID" value="MBK5927154.1"/>
    <property type="molecule type" value="Genomic_DNA"/>
</dbReference>
<evidence type="ECO:0000256" key="1">
    <source>
        <dbReference type="SAM" id="Phobius"/>
    </source>
</evidence>
<evidence type="ECO:0000313" key="3">
    <source>
        <dbReference type="Proteomes" id="UP000706333"/>
    </source>
</evidence>
<accession>A0A934TJC0</accession>
<sequence>MSVDRLARMISSRGLTEENRRAVMDRLNEASVDPGDPLAVMFVMELAMARMPEAMARRMRAELSDRNSQLVASLRDTVRDTLGDAAAEAARDLRHRAARNLAALAVVASTVLVGLGIAWGAQLGLDRRSGFLEMLAAHPEAETWATLIAANPSVERTIAEDCAPDSTLFLPQTDSRPACLVPLWIDKAPAPTPEAFPARVMTELRHRVTTAPGWLFLAIGVLGTLAVQPLIRWIRRNDTGHQTGR</sequence>
<keyword evidence="1" id="KW-0812">Transmembrane</keyword>
<organism evidence="2 3">
    <name type="scientific">Rhodobaculum claviforme</name>
    <dbReference type="NCBI Taxonomy" id="1549854"/>
    <lineage>
        <taxon>Bacteria</taxon>
        <taxon>Pseudomonadati</taxon>
        <taxon>Pseudomonadota</taxon>
        <taxon>Alphaproteobacteria</taxon>
        <taxon>Rhodobacterales</taxon>
        <taxon>Paracoccaceae</taxon>
        <taxon>Rhodobaculum</taxon>
    </lineage>
</organism>
<reference evidence="2" key="2">
    <citation type="journal article" date="2020" name="Microorganisms">
        <title>Osmotic Adaptation and Compatible Solute Biosynthesis of Phototrophic Bacteria as Revealed from Genome Analyses.</title>
        <authorList>
            <person name="Imhoff J.F."/>
            <person name="Rahn T."/>
            <person name="Kunzel S."/>
            <person name="Keller A."/>
            <person name="Neulinger S.C."/>
        </authorList>
    </citation>
    <scope>NUCLEOTIDE SEQUENCE</scope>
    <source>
        <strain evidence="2">LMG 28126</strain>
    </source>
</reference>